<keyword evidence="6" id="KW-1185">Reference proteome</keyword>
<dbReference type="SMART" id="SM00895">
    <property type="entry name" value="FCD"/>
    <property type="match status" value="1"/>
</dbReference>
<dbReference type="PANTHER" id="PTHR43537">
    <property type="entry name" value="TRANSCRIPTIONAL REGULATOR, GNTR FAMILY"/>
    <property type="match status" value="1"/>
</dbReference>
<dbReference type="Gene3D" id="1.10.10.10">
    <property type="entry name" value="Winged helix-like DNA-binding domain superfamily/Winged helix DNA-binding domain"/>
    <property type="match status" value="1"/>
</dbReference>
<dbReference type="SUPFAM" id="SSF46785">
    <property type="entry name" value="Winged helix' DNA-binding domain"/>
    <property type="match status" value="1"/>
</dbReference>
<dbReference type="InterPro" id="IPR000524">
    <property type="entry name" value="Tscrpt_reg_HTH_GntR"/>
</dbReference>
<dbReference type="PANTHER" id="PTHR43537:SF24">
    <property type="entry name" value="GLUCONATE OPERON TRANSCRIPTIONAL REPRESSOR"/>
    <property type="match status" value="1"/>
</dbReference>
<gene>
    <name evidence="5" type="ORF">RZ517_03425</name>
</gene>
<reference evidence="5 6" key="1">
    <citation type="submission" date="2023-10" db="EMBL/GenBank/DDBJ databases">
        <title>Roseovarius strain S88 nov., isolated from a marine algae.</title>
        <authorList>
            <person name="Lee M.W."/>
            <person name="Lee J.K."/>
            <person name="Kim J.M."/>
            <person name="Choi D.G."/>
            <person name="Baek J.H."/>
            <person name="Bayburt H."/>
            <person name="Jung J.J."/>
            <person name="Han D.M."/>
            <person name="Jeon C.O."/>
        </authorList>
    </citation>
    <scope>NUCLEOTIDE SEQUENCE [LARGE SCALE GENOMIC DNA]</scope>
    <source>
        <strain evidence="5 6">S88</strain>
    </source>
</reference>
<dbReference type="InterPro" id="IPR011711">
    <property type="entry name" value="GntR_C"/>
</dbReference>
<proteinExistence type="predicted"/>
<dbReference type="InterPro" id="IPR036390">
    <property type="entry name" value="WH_DNA-bd_sf"/>
</dbReference>
<evidence type="ECO:0000256" key="3">
    <source>
        <dbReference type="ARBA" id="ARBA00023163"/>
    </source>
</evidence>
<feature type="domain" description="HTH gntR-type" evidence="4">
    <location>
        <begin position="18"/>
        <end position="85"/>
    </location>
</feature>
<dbReference type="InterPro" id="IPR008920">
    <property type="entry name" value="TF_FadR/GntR_C"/>
</dbReference>
<sequence>MKAPVRSSDAFAPVKISSAQVADIVTEIRNDIVRGVIAPGAPLGQEALAERFGVSRMPIREAIRHLETMGFVNVESNKRTHVAETSLNDFRDIYDMRLALECVAMRSAMAHLTNAQIDGAERIQQDIAEAGPLSFGQLNHAFHMTLYRPCNRPRLLSQVDILFNAADRYLCILKAPPGMRAKSDAEHIELIEACRKRDSAAAEACLRRHIGDAAALFEEQFAE</sequence>
<dbReference type="PRINTS" id="PR00035">
    <property type="entry name" value="HTHGNTR"/>
</dbReference>
<dbReference type="Gene3D" id="1.20.120.530">
    <property type="entry name" value="GntR ligand-binding domain-like"/>
    <property type="match status" value="1"/>
</dbReference>
<evidence type="ECO:0000313" key="5">
    <source>
        <dbReference type="EMBL" id="WWR47250.1"/>
    </source>
</evidence>
<accession>A0ABZ2HPN6</accession>
<keyword evidence="2" id="KW-0238">DNA-binding</keyword>
<dbReference type="Pfam" id="PF07729">
    <property type="entry name" value="FCD"/>
    <property type="match status" value="1"/>
</dbReference>
<dbReference type="SMART" id="SM00345">
    <property type="entry name" value="HTH_GNTR"/>
    <property type="match status" value="1"/>
</dbReference>
<dbReference type="InterPro" id="IPR036388">
    <property type="entry name" value="WH-like_DNA-bd_sf"/>
</dbReference>
<dbReference type="PROSITE" id="PS50949">
    <property type="entry name" value="HTH_GNTR"/>
    <property type="match status" value="1"/>
</dbReference>
<evidence type="ECO:0000256" key="1">
    <source>
        <dbReference type="ARBA" id="ARBA00023015"/>
    </source>
</evidence>
<evidence type="ECO:0000313" key="6">
    <source>
        <dbReference type="Proteomes" id="UP001364156"/>
    </source>
</evidence>
<dbReference type="CDD" id="cd07377">
    <property type="entry name" value="WHTH_GntR"/>
    <property type="match status" value="1"/>
</dbReference>
<dbReference type="Pfam" id="PF00392">
    <property type="entry name" value="GntR"/>
    <property type="match status" value="1"/>
</dbReference>
<name>A0ABZ2HPN6_9RHOB</name>
<protein>
    <submittedName>
        <fullName evidence="5">GntR family transcriptional regulator</fullName>
    </submittedName>
</protein>
<dbReference type="Proteomes" id="UP001364156">
    <property type="component" value="Chromosome"/>
</dbReference>
<keyword evidence="1" id="KW-0805">Transcription regulation</keyword>
<dbReference type="SUPFAM" id="SSF48008">
    <property type="entry name" value="GntR ligand-binding domain-like"/>
    <property type="match status" value="1"/>
</dbReference>
<organism evidence="5 6">
    <name type="scientific">Roseovarius phycicola</name>
    <dbReference type="NCBI Taxonomy" id="3080976"/>
    <lineage>
        <taxon>Bacteria</taxon>
        <taxon>Pseudomonadati</taxon>
        <taxon>Pseudomonadota</taxon>
        <taxon>Alphaproteobacteria</taxon>
        <taxon>Rhodobacterales</taxon>
        <taxon>Roseobacteraceae</taxon>
        <taxon>Roseovarius</taxon>
    </lineage>
</organism>
<dbReference type="EMBL" id="CP146069">
    <property type="protein sequence ID" value="WWR47250.1"/>
    <property type="molecule type" value="Genomic_DNA"/>
</dbReference>
<evidence type="ECO:0000256" key="2">
    <source>
        <dbReference type="ARBA" id="ARBA00023125"/>
    </source>
</evidence>
<evidence type="ECO:0000259" key="4">
    <source>
        <dbReference type="PROSITE" id="PS50949"/>
    </source>
</evidence>
<keyword evidence="3" id="KW-0804">Transcription</keyword>